<evidence type="ECO:0000313" key="7">
    <source>
        <dbReference type="EMBL" id="KAJ4461782.1"/>
    </source>
</evidence>
<evidence type="ECO:0000259" key="6">
    <source>
        <dbReference type="PROSITE" id="PS50030"/>
    </source>
</evidence>
<dbReference type="EMBL" id="JAPMOS010000006">
    <property type="protein sequence ID" value="KAJ4461782.1"/>
    <property type="molecule type" value="Genomic_DNA"/>
</dbReference>
<feature type="region of interest" description="Disordered" evidence="5">
    <location>
        <begin position="111"/>
        <end position="130"/>
    </location>
</feature>
<dbReference type="SUPFAM" id="SSF46934">
    <property type="entry name" value="UBA-like"/>
    <property type="match status" value="1"/>
</dbReference>
<protein>
    <recommendedName>
        <fullName evidence="6">UBA domain-containing protein</fullName>
    </recommendedName>
</protein>
<evidence type="ECO:0000256" key="3">
    <source>
        <dbReference type="ARBA" id="ARBA00022750"/>
    </source>
</evidence>
<dbReference type="CDD" id="cd14309">
    <property type="entry name" value="UBA_scDdi1_like"/>
    <property type="match status" value="1"/>
</dbReference>
<organism evidence="7 8">
    <name type="scientific">Paratrimastix pyriformis</name>
    <dbReference type="NCBI Taxonomy" id="342808"/>
    <lineage>
        <taxon>Eukaryota</taxon>
        <taxon>Metamonada</taxon>
        <taxon>Preaxostyla</taxon>
        <taxon>Paratrimastigidae</taxon>
        <taxon>Paratrimastix</taxon>
    </lineage>
</organism>
<evidence type="ECO:0000256" key="5">
    <source>
        <dbReference type="SAM" id="MobiDB-lite"/>
    </source>
</evidence>
<comment type="similarity">
    <text evidence="1">Belongs to the DDI1 family.</text>
</comment>
<evidence type="ECO:0000256" key="2">
    <source>
        <dbReference type="ARBA" id="ARBA00022670"/>
    </source>
</evidence>
<dbReference type="Pfam" id="PF09668">
    <property type="entry name" value="Asp_protease"/>
    <property type="match status" value="1"/>
</dbReference>
<dbReference type="Proteomes" id="UP001141327">
    <property type="component" value="Unassembled WGS sequence"/>
</dbReference>
<keyword evidence="2" id="KW-0645">Protease</keyword>
<dbReference type="PROSITE" id="PS50030">
    <property type="entry name" value="UBA"/>
    <property type="match status" value="1"/>
</dbReference>
<dbReference type="InterPro" id="IPR015940">
    <property type="entry name" value="UBA"/>
</dbReference>
<feature type="domain" description="UBA" evidence="6">
    <location>
        <begin position="437"/>
        <end position="477"/>
    </location>
</feature>
<proteinExistence type="inferred from homology"/>
<dbReference type="InterPro" id="IPR019103">
    <property type="entry name" value="Peptidase_aspartic_DDI1-type"/>
</dbReference>
<dbReference type="CDD" id="cd17039">
    <property type="entry name" value="Ubl_ubiquitin_like"/>
    <property type="match status" value="1"/>
</dbReference>
<dbReference type="Gene3D" id="1.10.8.10">
    <property type="entry name" value="DNA helicase RuvA subunit, C-terminal domain"/>
    <property type="match status" value="1"/>
</dbReference>
<comment type="caution">
    <text evidence="7">The sequence shown here is derived from an EMBL/GenBank/DDBJ whole genome shotgun (WGS) entry which is preliminary data.</text>
</comment>
<evidence type="ECO:0000256" key="4">
    <source>
        <dbReference type="ARBA" id="ARBA00022801"/>
    </source>
</evidence>
<keyword evidence="4" id="KW-0378">Hydrolase</keyword>
<dbReference type="PROSITE" id="PS51257">
    <property type="entry name" value="PROKAR_LIPOPROTEIN"/>
    <property type="match status" value="1"/>
</dbReference>
<dbReference type="InterPro" id="IPR021109">
    <property type="entry name" value="Peptidase_aspartic_dom_sf"/>
</dbReference>
<evidence type="ECO:0000313" key="8">
    <source>
        <dbReference type="Proteomes" id="UP001141327"/>
    </source>
</evidence>
<dbReference type="Pfam" id="PF00627">
    <property type="entry name" value="UBA"/>
    <property type="match status" value="1"/>
</dbReference>
<dbReference type="PANTHER" id="PTHR15397:SF3">
    <property type="entry name" value="DNA DAMAGE INDUCIBLE 1 HOMOLOG 2"/>
    <property type="match status" value="1"/>
</dbReference>
<evidence type="ECO:0000256" key="1">
    <source>
        <dbReference type="ARBA" id="ARBA00009136"/>
    </source>
</evidence>
<dbReference type="SUPFAM" id="SSF54236">
    <property type="entry name" value="Ubiquitin-like"/>
    <property type="match status" value="1"/>
</dbReference>
<name>A0ABQ8UTC7_9EUKA</name>
<dbReference type="InterPro" id="IPR029071">
    <property type="entry name" value="Ubiquitin-like_domsf"/>
</dbReference>
<keyword evidence="8" id="KW-1185">Reference proteome</keyword>
<gene>
    <name evidence="7" type="ORF">PAPYR_1926</name>
</gene>
<dbReference type="CDD" id="cd05479">
    <property type="entry name" value="RP_DDI"/>
    <property type="match status" value="1"/>
</dbReference>
<dbReference type="SUPFAM" id="SSF50630">
    <property type="entry name" value="Acid proteases"/>
    <property type="match status" value="1"/>
</dbReference>
<feature type="compositionally biased region" description="Low complexity" evidence="5">
    <location>
        <begin position="391"/>
        <end position="433"/>
    </location>
</feature>
<dbReference type="InterPro" id="IPR009060">
    <property type="entry name" value="UBA-like_sf"/>
</dbReference>
<accession>A0ABQ8UTC7</accession>
<feature type="region of interest" description="Disordered" evidence="5">
    <location>
        <begin position="364"/>
        <end position="433"/>
    </location>
</feature>
<sequence length="479" mass="51058">MTTHEKDSPGTGSVICIPFWVLVAACHNFGFPPVMASTPIHITAILGTAQIPFQLDATTTISELRVLLETQKGLDGNFDIVYNHRKLLGHMTLSGIGMKDGDTISISLPSRPRQIPSRRTSTLPTPQPSAPVDYVTLAQQLMRRLSEAGFIDTISRTNPPLAEMLLAGRTDDVAHYLEVEHKHNVKMQQLQAVVAADPMNLDAQREIEALIREQNVAQNLNNALEYLPEAFGEVVMLYIDCFVNGVPLKAFVDTGAQHTIMSAACAERCGIMRLIDTRFQGMAVGVGQCKILGRVHMAPLKIGGSVLPSSFTVLESQGQDFLLGLDNLKRHQCVVDLKENVLRVGSSGETVPFLAEKDIPPPLRLGAAQSPSLTPGTPRHLAPPIAARGQSAHAATSTTATSTTATSTTASPDASTSIIAPSPAASSSMPSARLPAPPLEASIQTLVALGVSRERAVRALQATNGSVEEAAILLLSENS</sequence>
<keyword evidence="3" id="KW-0064">Aspartyl protease</keyword>
<dbReference type="PANTHER" id="PTHR15397">
    <property type="entry name" value="SODIUM-GLUCOSE COTRANSPORTER REGULATORY PROTEIN -RELATED"/>
    <property type="match status" value="1"/>
</dbReference>
<dbReference type="Gene3D" id="2.40.70.10">
    <property type="entry name" value="Acid Proteases"/>
    <property type="match status" value="1"/>
</dbReference>
<reference evidence="7" key="1">
    <citation type="journal article" date="2022" name="bioRxiv">
        <title>Genomics of Preaxostyla Flagellates Illuminates Evolutionary Transitions and the Path Towards Mitochondrial Loss.</title>
        <authorList>
            <person name="Novak L.V.F."/>
            <person name="Treitli S.C."/>
            <person name="Pyrih J."/>
            <person name="Halakuc P."/>
            <person name="Pipaliya S.V."/>
            <person name="Vacek V."/>
            <person name="Brzon O."/>
            <person name="Soukal P."/>
            <person name="Eme L."/>
            <person name="Dacks J.B."/>
            <person name="Karnkowska A."/>
            <person name="Elias M."/>
            <person name="Hampl V."/>
        </authorList>
    </citation>
    <scope>NUCLEOTIDE SEQUENCE</scope>
    <source>
        <strain evidence="7">RCP-MX</strain>
    </source>
</reference>
<dbReference type="SMART" id="SM00165">
    <property type="entry name" value="UBA"/>
    <property type="match status" value="1"/>
</dbReference>